<dbReference type="EMBL" id="WTPW01001815">
    <property type="protein sequence ID" value="KAF0412367.1"/>
    <property type="molecule type" value="Genomic_DNA"/>
</dbReference>
<gene>
    <name evidence="2" type="ORF">F8M41_007938</name>
</gene>
<dbReference type="InterPro" id="IPR036047">
    <property type="entry name" value="F-box-like_dom_sf"/>
</dbReference>
<evidence type="ECO:0000313" key="3">
    <source>
        <dbReference type="Proteomes" id="UP000439903"/>
    </source>
</evidence>
<reference evidence="2 3" key="1">
    <citation type="journal article" date="2019" name="Environ. Microbiol.">
        <title>At the nexus of three kingdoms: the genome of the mycorrhizal fungus Gigaspora margarita provides insights into plant, endobacterial and fungal interactions.</title>
        <authorList>
            <person name="Venice F."/>
            <person name="Ghignone S."/>
            <person name="Salvioli di Fossalunga A."/>
            <person name="Amselem J."/>
            <person name="Novero M."/>
            <person name="Xianan X."/>
            <person name="Sedzielewska Toro K."/>
            <person name="Morin E."/>
            <person name="Lipzen A."/>
            <person name="Grigoriev I.V."/>
            <person name="Henrissat B."/>
            <person name="Martin F.M."/>
            <person name="Bonfante P."/>
        </authorList>
    </citation>
    <scope>NUCLEOTIDE SEQUENCE [LARGE SCALE GENOMIC DNA]</scope>
    <source>
        <strain evidence="2 3">BEG34</strain>
    </source>
</reference>
<evidence type="ECO:0000313" key="2">
    <source>
        <dbReference type="EMBL" id="KAF0412367.1"/>
    </source>
</evidence>
<organism evidence="2 3">
    <name type="scientific">Gigaspora margarita</name>
    <dbReference type="NCBI Taxonomy" id="4874"/>
    <lineage>
        <taxon>Eukaryota</taxon>
        <taxon>Fungi</taxon>
        <taxon>Fungi incertae sedis</taxon>
        <taxon>Mucoromycota</taxon>
        <taxon>Glomeromycotina</taxon>
        <taxon>Glomeromycetes</taxon>
        <taxon>Diversisporales</taxon>
        <taxon>Gigasporaceae</taxon>
        <taxon>Gigaspora</taxon>
    </lineage>
</organism>
<sequence length="141" mass="16248">MIPLPNECFFKIFNNLCDCGNYSLLSCLLVNRQWCRIIVPILWSKPNFTLYGVINTCLLTLNAEEQALLIPFNTILPDYQNQNLLFEYTSYVTSVASYCLFNGIEYWLNCLGYEAHDSHLEAITCSLIAMFIRTKILLLSL</sequence>
<dbReference type="OrthoDB" id="10257471at2759"/>
<feature type="domain" description="F-box" evidence="1">
    <location>
        <begin position="4"/>
        <end position="48"/>
    </location>
</feature>
<dbReference type="SUPFAM" id="SSF81383">
    <property type="entry name" value="F-box domain"/>
    <property type="match status" value="1"/>
</dbReference>
<dbReference type="Proteomes" id="UP000439903">
    <property type="component" value="Unassembled WGS sequence"/>
</dbReference>
<dbReference type="InterPro" id="IPR001810">
    <property type="entry name" value="F-box_dom"/>
</dbReference>
<proteinExistence type="predicted"/>
<protein>
    <recommendedName>
        <fullName evidence="1">F-box domain-containing protein</fullName>
    </recommendedName>
</protein>
<accession>A0A8H3X5U4</accession>
<dbReference type="Pfam" id="PF12937">
    <property type="entry name" value="F-box-like"/>
    <property type="match status" value="1"/>
</dbReference>
<dbReference type="AlphaFoldDB" id="A0A8H3X5U4"/>
<keyword evidence="3" id="KW-1185">Reference proteome</keyword>
<evidence type="ECO:0000259" key="1">
    <source>
        <dbReference type="Pfam" id="PF12937"/>
    </source>
</evidence>
<comment type="caution">
    <text evidence="2">The sequence shown here is derived from an EMBL/GenBank/DDBJ whole genome shotgun (WGS) entry which is preliminary data.</text>
</comment>
<name>A0A8H3X5U4_GIGMA</name>